<evidence type="ECO:0008006" key="3">
    <source>
        <dbReference type="Google" id="ProtNLM"/>
    </source>
</evidence>
<dbReference type="RefSeq" id="WP_067940962.1">
    <property type="nucleotide sequence ID" value="NZ_CAUHMM010000003.1"/>
</dbReference>
<organism evidence="1 2">
    <name type="scientific">Actinomyces radicidentis</name>
    <dbReference type="NCBI Taxonomy" id="111015"/>
    <lineage>
        <taxon>Bacteria</taxon>
        <taxon>Bacillati</taxon>
        <taxon>Actinomycetota</taxon>
        <taxon>Actinomycetes</taxon>
        <taxon>Actinomycetales</taxon>
        <taxon>Actinomycetaceae</taxon>
        <taxon>Actinomyces</taxon>
    </lineage>
</organism>
<dbReference type="OrthoDB" id="530515at2"/>
<reference evidence="2" key="1">
    <citation type="submission" date="2016-02" db="EMBL/GenBank/DDBJ databases">
        <authorList>
            <person name="Holder M.E."/>
            <person name="Ajami N.J."/>
            <person name="Petrosino J.F."/>
        </authorList>
    </citation>
    <scope>NUCLEOTIDE SEQUENCE [LARGE SCALE GENOMIC DNA]</scope>
    <source>
        <strain evidence="2">CCUG 36733</strain>
    </source>
</reference>
<protein>
    <recommendedName>
        <fullName evidence="3">Bacterial Pleckstrin homology domain-containing protein</fullName>
    </recommendedName>
</protein>
<name>A0A0X8JDZ1_ACTRD</name>
<dbReference type="Proteomes" id="UP000065220">
    <property type="component" value="Chromosome"/>
</dbReference>
<gene>
    <name evidence="1" type="ORF">AXF14_03785</name>
</gene>
<accession>A0A0X8JDZ1</accession>
<dbReference type="EMBL" id="CP014228">
    <property type="protein sequence ID" value="AMD86876.1"/>
    <property type="molecule type" value="Genomic_DNA"/>
</dbReference>
<evidence type="ECO:0000313" key="1">
    <source>
        <dbReference type="EMBL" id="AMD86876.1"/>
    </source>
</evidence>
<dbReference type="KEGG" id="ard:AXF14_03785"/>
<proteinExistence type="predicted"/>
<sequence>MSSSRNTVTLEPAGEPTHLVVEPRGMDKVWSFRNELRIPLGHVRGATYDAGLKREPKGLRGPGLGLPNKLAGTFHTDGTKQFWNIAGFENVLVITLEDEEFTALYLSVVDPEGLARAINAAVARA</sequence>
<evidence type="ECO:0000313" key="2">
    <source>
        <dbReference type="Proteomes" id="UP000065220"/>
    </source>
</evidence>
<dbReference type="STRING" id="111015.AXF14_03785"/>
<keyword evidence="2" id="KW-1185">Reference proteome</keyword>
<dbReference type="AlphaFoldDB" id="A0A0X8JDZ1"/>